<organism evidence="1 2">
    <name type="scientific">Vermiconidia calcicola</name>
    <dbReference type="NCBI Taxonomy" id="1690605"/>
    <lineage>
        <taxon>Eukaryota</taxon>
        <taxon>Fungi</taxon>
        <taxon>Dikarya</taxon>
        <taxon>Ascomycota</taxon>
        <taxon>Pezizomycotina</taxon>
        <taxon>Dothideomycetes</taxon>
        <taxon>Dothideomycetidae</taxon>
        <taxon>Mycosphaerellales</taxon>
        <taxon>Extremaceae</taxon>
        <taxon>Vermiconidia</taxon>
    </lineage>
</organism>
<keyword evidence="2" id="KW-1185">Reference proteome</keyword>
<evidence type="ECO:0000313" key="2">
    <source>
        <dbReference type="Proteomes" id="UP001281147"/>
    </source>
</evidence>
<gene>
    <name evidence="1" type="ORF">LTR37_005962</name>
</gene>
<name>A0ACC3NHX3_9PEZI</name>
<proteinExistence type="predicted"/>
<protein>
    <submittedName>
        <fullName evidence="1">Uncharacterized protein</fullName>
    </submittedName>
</protein>
<reference evidence="1" key="1">
    <citation type="submission" date="2023-07" db="EMBL/GenBank/DDBJ databases">
        <title>Black Yeasts Isolated from many extreme environments.</title>
        <authorList>
            <person name="Coleine C."/>
            <person name="Stajich J.E."/>
            <person name="Selbmann L."/>
        </authorList>
    </citation>
    <scope>NUCLEOTIDE SEQUENCE</scope>
    <source>
        <strain evidence="1">CCFEE 5714</strain>
    </source>
</reference>
<dbReference type="EMBL" id="JAUTXU010000038">
    <property type="protein sequence ID" value="KAK3717253.1"/>
    <property type="molecule type" value="Genomic_DNA"/>
</dbReference>
<accession>A0ACC3NHX3</accession>
<evidence type="ECO:0000313" key="1">
    <source>
        <dbReference type="EMBL" id="KAK3717253.1"/>
    </source>
</evidence>
<dbReference type="Proteomes" id="UP001281147">
    <property type="component" value="Unassembled WGS sequence"/>
</dbReference>
<comment type="caution">
    <text evidence="1">The sequence shown here is derived from an EMBL/GenBank/DDBJ whole genome shotgun (WGS) entry which is preliminary data.</text>
</comment>
<sequence>MKEIIRDAPIGQFIRYLTNNKFLQYPEELPDFECPRCYAEPADGSTAQRKASSSSPSSSGGLNQTELADLEKAGVEPTEPEEPTETRTTPGRQTLERMETSGSSLYPTESGQDLEKRQTTSSTLNRVNTKTALEHAHTRADLEAAFSAASLAKEPSRPIVPQRTSDGTILVDWYDTSDPADPQNWSQAKKGFASFLICLYTLAFYMGSAIYTPSAAVISEKFGVSQEVSALGLSLYVLAYGLGPLLFSPLSEIPSIGRNPPYIISFGIFVILSIPTALVNNLPGLMVLRFLQGFFGSPCLATGGASLQDMYSLIKLPYVLCLWALAATCGPALGPVISGFSVPAMNWHWSLWEILWLSAPIFLAMALFLPETSTPNILLQRARRLRKLTGNNNLKAQSEIDQANMTPGDVAYEALVRPAQLIFMDPAIGFSAGYIALCYGIYYSFFEAFPLVYIGLYGFSVGEMGLTFLSITVGVILSIALYWTYIWKVVEPDIRANGLGAPEKRLIPALASSMLLPIGLFIFGWTGNGDIHWIVSVIGILIFTMGVFILMQCVFVYLPMVYPQYAASLFAGNDAARSFIAFAAVMFGHPMYIGMGIGPATSMLGGLTAACVGGIFVLYLYGAKLRARSRFSAK</sequence>